<organism evidence="24 25">
    <name type="scientific">Tursiops truncatus</name>
    <name type="common">Atlantic bottle-nosed dolphin</name>
    <name type="synonym">Delphinus truncatus</name>
    <dbReference type="NCBI Taxonomy" id="9739"/>
    <lineage>
        <taxon>Eukaryota</taxon>
        <taxon>Metazoa</taxon>
        <taxon>Chordata</taxon>
        <taxon>Craniata</taxon>
        <taxon>Vertebrata</taxon>
        <taxon>Euteleostomi</taxon>
        <taxon>Mammalia</taxon>
        <taxon>Eutheria</taxon>
        <taxon>Laurasiatheria</taxon>
        <taxon>Artiodactyla</taxon>
        <taxon>Whippomorpha</taxon>
        <taxon>Cetacea</taxon>
        <taxon>Odontoceti</taxon>
        <taxon>Delphinidae</taxon>
        <taxon>Tursiops</taxon>
    </lineage>
</organism>
<feature type="compositionally biased region" description="Basic and acidic residues" evidence="21">
    <location>
        <begin position="567"/>
        <end position="580"/>
    </location>
</feature>
<dbReference type="OrthoDB" id="10252171at2759"/>
<comment type="catalytic activity">
    <reaction evidence="16">
        <text>L-threonyl-[protein] + ATP = O-phospho-L-threonyl-[protein] + ADP + H(+)</text>
        <dbReference type="Rhea" id="RHEA:46608"/>
        <dbReference type="Rhea" id="RHEA-COMP:11060"/>
        <dbReference type="Rhea" id="RHEA-COMP:11605"/>
        <dbReference type="ChEBI" id="CHEBI:15378"/>
        <dbReference type="ChEBI" id="CHEBI:30013"/>
        <dbReference type="ChEBI" id="CHEBI:30616"/>
        <dbReference type="ChEBI" id="CHEBI:61977"/>
        <dbReference type="ChEBI" id="CHEBI:456216"/>
        <dbReference type="EC" id="2.7.11.1"/>
    </reaction>
</comment>
<proteinExistence type="inferred from homology"/>
<evidence type="ECO:0000256" key="6">
    <source>
        <dbReference type="ARBA" id="ARBA00022527"/>
    </source>
</evidence>
<evidence type="ECO:0000256" key="18">
    <source>
        <dbReference type="ARBA" id="ARBA00053825"/>
    </source>
</evidence>
<keyword evidence="15" id="KW-0539">Nucleus</keyword>
<comment type="subcellular location">
    <subcellularLocation>
        <location evidence="2">Cytoplasm</location>
    </subcellularLocation>
    <subcellularLocation>
        <location evidence="1">Nucleus</location>
    </subcellularLocation>
</comment>
<evidence type="ECO:0000256" key="21">
    <source>
        <dbReference type="SAM" id="MobiDB-lite"/>
    </source>
</evidence>
<dbReference type="InterPro" id="IPR008271">
    <property type="entry name" value="Ser/Thr_kinase_AS"/>
</dbReference>
<feature type="compositionally biased region" description="Polar residues" evidence="21">
    <location>
        <begin position="1337"/>
        <end position="1348"/>
    </location>
</feature>
<dbReference type="NCBIfam" id="TIGR00229">
    <property type="entry name" value="sensory_box"/>
    <property type="match status" value="1"/>
</dbReference>
<dbReference type="RefSeq" id="XP_033715305.1">
    <property type="nucleotide sequence ID" value="XM_033859414.1"/>
</dbReference>
<accession>A0A6J3RKY2</accession>
<evidence type="ECO:0000256" key="11">
    <source>
        <dbReference type="ARBA" id="ARBA00022777"/>
    </source>
</evidence>
<evidence type="ECO:0000259" key="23">
    <source>
        <dbReference type="PROSITE" id="PS50112"/>
    </source>
</evidence>
<feature type="compositionally biased region" description="Polar residues" evidence="21">
    <location>
        <begin position="532"/>
        <end position="544"/>
    </location>
</feature>
<evidence type="ECO:0000256" key="3">
    <source>
        <dbReference type="ARBA" id="ARBA00006692"/>
    </source>
</evidence>
<name>A0A6J3RKY2_TURTR</name>
<dbReference type="PANTHER" id="PTHR24346">
    <property type="entry name" value="MAP/MICROTUBULE AFFINITY-REGULATING KINASE"/>
    <property type="match status" value="1"/>
</dbReference>
<keyword evidence="12 20" id="KW-0067">ATP-binding</keyword>
<keyword evidence="24" id="KW-1185">Reference proteome</keyword>
<evidence type="ECO:0000313" key="25">
    <source>
        <dbReference type="RefSeq" id="XP_033715305.1"/>
    </source>
</evidence>
<evidence type="ECO:0000256" key="17">
    <source>
        <dbReference type="ARBA" id="ARBA00048679"/>
    </source>
</evidence>
<evidence type="ECO:0000256" key="12">
    <source>
        <dbReference type="ARBA" id="ARBA00022840"/>
    </source>
</evidence>
<evidence type="ECO:0000256" key="16">
    <source>
        <dbReference type="ARBA" id="ARBA00047899"/>
    </source>
</evidence>
<keyword evidence="14" id="KW-0446">Lipid-binding</keyword>
<keyword evidence="5" id="KW-0963">Cytoplasm</keyword>
<dbReference type="FunFam" id="3.30.200.20:FF:000346">
    <property type="entry name" value="PAS domain-containing serine/threonine-protein kinase"/>
    <property type="match status" value="1"/>
</dbReference>
<dbReference type="GO" id="GO:0004674">
    <property type="term" value="F:protein serine/threonine kinase activity"/>
    <property type="evidence" value="ECO:0007669"/>
    <property type="project" value="UniProtKB-KW"/>
</dbReference>
<dbReference type="InterPro" id="IPR000014">
    <property type="entry name" value="PAS"/>
</dbReference>
<dbReference type="Pfam" id="PF13426">
    <property type="entry name" value="PAS_9"/>
    <property type="match status" value="2"/>
</dbReference>
<evidence type="ECO:0000256" key="8">
    <source>
        <dbReference type="ARBA" id="ARBA00022679"/>
    </source>
</evidence>
<keyword evidence="11 25" id="KW-0418">Kinase</keyword>
<dbReference type="FunFam" id="3.30.450.20:FF:000059">
    <property type="entry name" value="PAS domain containing serine/threonine kinase"/>
    <property type="match status" value="1"/>
</dbReference>
<dbReference type="InterPro" id="IPR017441">
    <property type="entry name" value="Protein_kinase_ATP_BS"/>
</dbReference>
<dbReference type="PROSITE" id="PS50011">
    <property type="entry name" value="PROTEIN_KINASE_DOM"/>
    <property type="match status" value="1"/>
</dbReference>
<feature type="compositionally biased region" description="Polar residues" evidence="21">
    <location>
        <begin position="648"/>
        <end position="664"/>
    </location>
</feature>
<evidence type="ECO:0000256" key="14">
    <source>
        <dbReference type="ARBA" id="ARBA00023121"/>
    </source>
</evidence>
<dbReference type="Gene3D" id="3.30.200.20">
    <property type="entry name" value="Phosphorylase Kinase, domain 1"/>
    <property type="match status" value="1"/>
</dbReference>
<reference evidence="25 26" key="1">
    <citation type="submission" date="2025-04" db="UniProtKB">
        <authorList>
            <consortium name="RefSeq"/>
        </authorList>
    </citation>
    <scope>IDENTIFICATION</scope>
    <source>
        <tissue evidence="25 26">Spleen</tissue>
    </source>
</reference>
<evidence type="ECO:0000256" key="1">
    <source>
        <dbReference type="ARBA" id="ARBA00004123"/>
    </source>
</evidence>
<dbReference type="CDD" id="cd14004">
    <property type="entry name" value="STKc_PASK"/>
    <property type="match status" value="1"/>
</dbReference>
<evidence type="ECO:0000256" key="5">
    <source>
        <dbReference type="ARBA" id="ARBA00022490"/>
    </source>
</evidence>
<keyword evidence="6" id="KW-0723">Serine/threonine-protein kinase</keyword>
<dbReference type="Gene3D" id="3.30.450.20">
    <property type="entry name" value="PAS domain"/>
    <property type="match status" value="1"/>
</dbReference>
<feature type="binding site" evidence="20">
    <location>
        <position position="1046"/>
    </location>
    <ligand>
        <name>ATP</name>
        <dbReference type="ChEBI" id="CHEBI:30616"/>
    </ligand>
</feature>
<dbReference type="RefSeq" id="XP_033715306.1">
    <property type="nucleotide sequence ID" value="XM_033859415.1"/>
</dbReference>
<protein>
    <recommendedName>
        <fullName evidence="19">PAS domain-containing serine/threonine-protein kinase</fullName>
        <ecNumber evidence="4">2.7.11.1</ecNumber>
    </recommendedName>
</protein>
<dbReference type="Proteomes" id="UP000245320">
    <property type="component" value="Chromosome 7"/>
</dbReference>
<dbReference type="CDD" id="cd00130">
    <property type="entry name" value="PAS"/>
    <property type="match status" value="2"/>
</dbReference>
<dbReference type="InterPro" id="IPR011009">
    <property type="entry name" value="Kinase-like_dom_sf"/>
</dbReference>
<dbReference type="GO" id="GO:0045719">
    <property type="term" value="P:negative regulation of glycogen biosynthetic process"/>
    <property type="evidence" value="ECO:0007669"/>
    <property type="project" value="TreeGrafter"/>
</dbReference>
<comment type="similarity">
    <text evidence="3">Belongs to the protein kinase superfamily. CAMK Ser/Thr protein kinase family.</text>
</comment>
<keyword evidence="8" id="KW-0808">Transferase</keyword>
<dbReference type="SUPFAM" id="SSF55785">
    <property type="entry name" value="PYP-like sensor domain (PAS domain)"/>
    <property type="match status" value="1"/>
</dbReference>
<evidence type="ECO:0000256" key="10">
    <source>
        <dbReference type="ARBA" id="ARBA00022741"/>
    </source>
</evidence>
<dbReference type="GO" id="GO:0005524">
    <property type="term" value="F:ATP binding"/>
    <property type="evidence" value="ECO:0007669"/>
    <property type="project" value="UniProtKB-UniRule"/>
</dbReference>
<feature type="region of interest" description="Disordered" evidence="21">
    <location>
        <begin position="558"/>
        <end position="664"/>
    </location>
</feature>
<dbReference type="GO" id="GO:0035556">
    <property type="term" value="P:intracellular signal transduction"/>
    <property type="evidence" value="ECO:0007669"/>
    <property type="project" value="TreeGrafter"/>
</dbReference>
<dbReference type="Pfam" id="PF00069">
    <property type="entry name" value="Pkinase"/>
    <property type="match status" value="1"/>
</dbReference>
<dbReference type="GO" id="GO:0008289">
    <property type="term" value="F:lipid binding"/>
    <property type="evidence" value="ECO:0007669"/>
    <property type="project" value="UniProtKB-KW"/>
</dbReference>
<feature type="compositionally biased region" description="Polar residues" evidence="21">
    <location>
        <begin position="494"/>
        <end position="517"/>
    </location>
</feature>
<feature type="region of interest" description="Disordered" evidence="21">
    <location>
        <begin position="476"/>
        <end position="544"/>
    </location>
</feature>
<feature type="domain" description="PAS" evidence="23">
    <location>
        <begin position="143"/>
        <end position="185"/>
    </location>
</feature>
<evidence type="ECO:0000256" key="7">
    <source>
        <dbReference type="ARBA" id="ARBA00022553"/>
    </source>
</evidence>
<dbReference type="FunFam" id="1.10.510.10:FF:000351">
    <property type="entry name" value="PAS domain-containing serine/threonine-protein kinase"/>
    <property type="match status" value="1"/>
</dbReference>
<dbReference type="PROSITE" id="PS00107">
    <property type="entry name" value="PROTEIN_KINASE_ATP"/>
    <property type="match status" value="1"/>
</dbReference>
<gene>
    <name evidence="25 26" type="primary">PASK</name>
</gene>
<feature type="compositionally biased region" description="Polar residues" evidence="21">
    <location>
        <begin position="39"/>
        <end position="50"/>
    </location>
</feature>
<evidence type="ECO:0000256" key="4">
    <source>
        <dbReference type="ARBA" id="ARBA00012513"/>
    </source>
</evidence>
<keyword evidence="10 20" id="KW-0547">Nucleotide-binding</keyword>
<evidence type="ECO:0000256" key="19">
    <source>
        <dbReference type="ARBA" id="ARBA00071822"/>
    </source>
</evidence>
<keyword evidence="13" id="KW-0007">Acetylation</keyword>
<keyword evidence="9" id="KW-0677">Repeat</keyword>
<dbReference type="Gene3D" id="1.10.510.10">
    <property type="entry name" value="Transferase(Phosphotransferase) domain 1"/>
    <property type="match status" value="1"/>
</dbReference>
<feature type="domain" description="Protein kinase" evidence="22">
    <location>
        <begin position="1017"/>
        <end position="1309"/>
    </location>
</feature>
<evidence type="ECO:0000259" key="22">
    <source>
        <dbReference type="PROSITE" id="PS50011"/>
    </source>
</evidence>
<evidence type="ECO:0000256" key="9">
    <source>
        <dbReference type="ARBA" id="ARBA00022737"/>
    </source>
</evidence>
<evidence type="ECO:0000256" key="15">
    <source>
        <dbReference type="ARBA" id="ARBA00023242"/>
    </source>
</evidence>
<comment type="catalytic activity">
    <reaction evidence="17">
        <text>L-seryl-[protein] + ATP = O-phospho-L-seryl-[protein] + ADP + H(+)</text>
        <dbReference type="Rhea" id="RHEA:17989"/>
        <dbReference type="Rhea" id="RHEA-COMP:9863"/>
        <dbReference type="Rhea" id="RHEA-COMP:11604"/>
        <dbReference type="ChEBI" id="CHEBI:15378"/>
        <dbReference type="ChEBI" id="CHEBI:29999"/>
        <dbReference type="ChEBI" id="CHEBI:30616"/>
        <dbReference type="ChEBI" id="CHEBI:83421"/>
        <dbReference type="ChEBI" id="CHEBI:456216"/>
        <dbReference type="EC" id="2.7.11.1"/>
    </reaction>
</comment>
<dbReference type="InterPro" id="IPR000719">
    <property type="entry name" value="Prot_kinase_dom"/>
</dbReference>
<dbReference type="GO" id="GO:0005829">
    <property type="term" value="C:cytosol"/>
    <property type="evidence" value="ECO:0007669"/>
    <property type="project" value="TreeGrafter"/>
</dbReference>
<dbReference type="GO" id="GO:0005634">
    <property type="term" value="C:nucleus"/>
    <property type="evidence" value="ECO:0007669"/>
    <property type="project" value="UniProtKB-SubCell"/>
</dbReference>
<evidence type="ECO:0000256" key="13">
    <source>
        <dbReference type="ARBA" id="ARBA00022990"/>
    </source>
</evidence>
<feature type="region of interest" description="Disordered" evidence="21">
    <location>
        <begin position="1"/>
        <end position="56"/>
    </location>
</feature>
<sequence length="1365" mass="145810">MVPLAHQLPVEDSGSMASEEDRRGQGGSLSLAVPPESPAVQTASEPSKSWSWAHRQPSRRNGLSKLCQSRMALSEDRWSSYCLSSLAAQNICTSKSHWLAAPAQADLAGSLGSTSCCSLLQGLSSGWSTPPLPAPVCNPSKAVFTVDAKTTEILVASDRACRLLGYSSHDLIGQKLTQFFLKPDSNVARALSEEHVEADGHAAVVFGTVVDIVSRSGEQIPVSVWMRRVKQEHGLCCVVVLEPVERVSAWVAFQSNGTVTSCDGLFAHLHGFTSVEEVVGQRITDLIPSVQLPPPGEHIPKNLRIQRSAGRAKDGTTFPLSLKLNSEPGSEEAADGEAAPDWGYSASVWVFSTISGLITLLPDGTIYGINHSFALMLFGYGKDELLGKNITFLIPGFYHYMDLACDSSFLLPDVANCLDAGSHSGPGEATRDAQHTAEDLRVNTEAPKPAESQAASPRAQVLVDAGGRLAFSLPALPTLGVDGTPEGSPPAHGQQPSPQDQQNTPEGSPPAQEQSLPEGQRNMPGGCPSAPGRQSSPEDQQSTVLEEERLATAESLRQDLLGGNRSDPVDTRPCASHEDSETPVPSTDGTSGAGRGGLYQETQLGRRGSSGTSDSNHGADATKARPHAAGQLAGQGLPVRGPGFEAEWSTQRGSPGSALSPSGTVQPLLSTLSLDEPWLGTCLIKEQLPAPSFAGPWGVSCAELVPAEQPPPSAPASLCDLGGTDPHGGRSGSSSARYTLATDLPGTVEAREAGKNSFSWNLKELVFSEWTDRTSSNCSYATSELGGTRSPSLRVSGVDVSGLRRQRSEVLDGRELLLLTGTNFNLGEGRRFRESCLGLDGTEPSQTGLVSSEHYDLGGRESLDRVPPVSGAGPMDASLLEAPRLSLQVTSTPVRADGSAPLGAADLQHEIQEGAYAGSCYHRDGSQLSVQFEVKRVELQGSSTLFCCWLVKDLLHGHLDSALQNRLLLPGSAHSTCELSGASLGEVLASKPWIEEPPEAVELEGLAACEGAYSRKYSTLSPIGRGAFGFVWTAVDQEANKEVVVKFIQKEKVLEDCWIEDPKLGRVTLEIAILSRVEHANIVKVLDVFENQGFFQLVMEKHGSGLDLFAFIDRHPSLDEPLASYIFRQLVSAVGYLRSKSIIHRDIKDENIVIAEDFTIKLIDFGSAAYLERGKLFYTFCGTIEYCAPEVLMGNPAPSAFSPSCSYKGPELEMWSMGVALYTLIFEENPFCELEEALEAAINPPYLVSEDPGPAVVKGVPPAPSLGPPSVFWPHAFLSPDLMNLMSGLLQPVPEQRTTLEKLVTDPWVTQPVNLADYTWEEVCRLNKPESGVLSTGSLELESRSPSAVAQAPELRRASCARAGP</sequence>
<dbReference type="EC" id="2.7.11.1" evidence="4"/>
<dbReference type="SMART" id="SM00220">
    <property type="entry name" value="S_TKc"/>
    <property type="match status" value="1"/>
</dbReference>
<dbReference type="SUPFAM" id="SSF56112">
    <property type="entry name" value="Protein kinase-like (PK-like)"/>
    <property type="match status" value="1"/>
</dbReference>
<keyword evidence="7" id="KW-0597">Phosphoprotein</keyword>
<feature type="region of interest" description="Disordered" evidence="21">
    <location>
        <begin position="1337"/>
        <end position="1365"/>
    </location>
</feature>
<dbReference type="PROSITE" id="PS50112">
    <property type="entry name" value="PAS"/>
    <property type="match status" value="1"/>
</dbReference>
<evidence type="ECO:0000313" key="26">
    <source>
        <dbReference type="RefSeq" id="XP_033715306.1"/>
    </source>
</evidence>
<evidence type="ECO:0000256" key="20">
    <source>
        <dbReference type="PROSITE-ProRule" id="PRU10141"/>
    </source>
</evidence>
<dbReference type="CTD" id="23178"/>
<dbReference type="PANTHER" id="PTHR24346:SF51">
    <property type="entry name" value="PAS DOMAIN-CONTAINING SERINE_THREONINE-PROTEIN KINASE"/>
    <property type="match status" value="1"/>
</dbReference>
<dbReference type="InterPro" id="IPR035965">
    <property type="entry name" value="PAS-like_dom_sf"/>
</dbReference>
<evidence type="ECO:0000256" key="2">
    <source>
        <dbReference type="ARBA" id="ARBA00004496"/>
    </source>
</evidence>
<comment type="function">
    <text evidence="18">Serine/threonine-protein kinase involved in energy homeostasis and protein translation. Phosphorylates EEF1A1, GYS1, PDX1 and RPS6. Probably plays a role under changing environmental conditions (oxygen, glucose, nutrition), rather than under standard conditions. Acts as a sensor involved in energy homeostasis: regulates glycogen synthase synthesis by mediating phosphorylation of GYS1, leading to GYS1 inactivation. May be involved in glucose-stimulated insulin production in pancreas and regulation of glucagon secretion by glucose in alpha cells; however such data require additional evidences. May play a role in regulation of protein translation by phosphorylating EEF1A1, leading to increase translation efficiency. May also participate in respiratory regulation.</text>
</comment>
<evidence type="ECO:0000313" key="24">
    <source>
        <dbReference type="Proteomes" id="UP000245320"/>
    </source>
</evidence>
<dbReference type="SMART" id="SM00091">
    <property type="entry name" value="PAS"/>
    <property type="match status" value="2"/>
</dbReference>
<dbReference type="PROSITE" id="PS00108">
    <property type="entry name" value="PROTEIN_KINASE_ST"/>
    <property type="match status" value="1"/>
</dbReference>